<name>A0A5J4VQL2_9EUKA</name>
<organism evidence="2 3">
    <name type="scientific">Streblomastix strix</name>
    <dbReference type="NCBI Taxonomy" id="222440"/>
    <lineage>
        <taxon>Eukaryota</taxon>
        <taxon>Metamonada</taxon>
        <taxon>Preaxostyla</taxon>
        <taxon>Oxymonadida</taxon>
        <taxon>Streblomastigidae</taxon>
        <taxon>Streblomastix</taxon>
    </lineage>
</organism>
<keyword evidence="1" id="KW-0812">Transmembrane</keyword>
<proteinExistence type="predicted"/>
<evidence type="ECO:0000313" key="3">
    <source>
        <dbReference type="Proteomes" id="UP000324800"/>
    </source>
</evidence>
<keyword evidence="1" id="KW-0472">Membrane</keyword>
<sequence length="318" mass="35715">MFLIIVALAARSFGIIFFNDHIYYYDAKIDKNGVVELDAKDAANVTDLPQKSRRVTDFALLKSDTTETDLSYFQWTLQTDDIEGTIIAQPLTTADIACQNTVLAHKRGLYGLFGFTQWSLSLFTHFPPSITYMIRNGPTKVTYKNVPDALKDQLQEKVISQSCDDEEALKYLDFSLKSAGMVSSECVTNAGIPIEPNKCNNGKKVSKDLKGYRIGNFYDYSATDVKGLIIRFGSILVDDMILVGWGWSEWIAAVSQSDYSYKGYRVLIDSDRKYNGYLLFSPSQGTAWFIISIIFGVVGGLMIFTGIMILVCYYCKRV</sequence>
<evidence type="ECO:0000313" key="2">
    <source>
        <dbReference type="EMBL" id="KAA6384546.1"/>
    </source>
</evidence>
<gene>
    <name evidence="2" type="ORF">EZS28_019929</name>
</gene>
<dbReference type="EMBL" id="SNRW01005707">
    <property type="protein sequence ID" value="KAA6384546.1"/>
    <property type="molecule type" value="Genomic_DNA"/>
</dbReference>
<accession>A0A5J4VQL2</accession>
<feature type="transmembrane region" description="Helical" evidence="1">
    <location>
        <begin position="287"/>
        <end position="315"/>
    </location>
</feature>
<protein>
    <submittedName>
        <fullName evidence="2">Uncharacterized protein</fullName>
    </submittedName>
</protein>
<reference evidence="2 3" key="1">
    <citation type="submission" date="2019-03" db="EMBL/GenBank/DDBJ databases">
        <title>Single cell metagenomics reveals metabolic interactions within the superorganism composed of flagellate Streblomastix strix and complex community of Bacteroidetes bacteria on its surface.</title>
        <authorList>
            <person name="Treitli S.C."/>
            <person name="Kolisko M."/>
            <person name="Husnik F."/>
            <person name="Keeling P."/>
            <person name="Hampl V."/>
        </authorList>
    </citation>
    <scope>NUCLEOTIDE SEQUENCE [LARGE SCALE GENOMIC DNA]</scope>
    <source>
        <strain evidence="2">ST1C</strain>
    </source>
</reference>
<comment type="caution">
    <text evidence="2">The sequence shown here is derived from an EMBL/GenBank/DDBJ whole genome shotgun (WGS) entry which is preliminary data.</text>
</comment>
<keyword evidence="1" id="KW-1133">Transmembrane helix</keyword>
<dbReference type="Proteomes" id="UP000324800">
    <property type="component" value="Unassembled WGS sequence"/>
</dbReference>
<evidence type="ECO:0000256" key="1">
    <source>
        <dbReference type="SAM" id="Phobius"/>
    </source>
</evidence>
<dbReference type="AlphaFoldDB" id="A0A5J4VQL2"/>